<sequence>MASGLFNVEKQLVFYGAFHSNKVNIRLHMLCVPLLLWTFQVVLASFPTPSFFPAYRHDFNSVLSFEFDWATVQTAVYLSYFLVLLPSAAATISLLSAIAVSRHQTNVYYAIALHVVCWLIQFYGHGVHERRSPALLDNAISAKSKLAIVLAPFFVHLKFFFMLGYFPTLFKTMQNGVDIQITKFRRENAQAKGNT</sequence>
<keyword evidence="1" id="KW-0472">Membrane</keyword>
<keyword evidence="3" id="KW-1185">Reference proteome</keyword>
<organism evidence="2 3">
    <name type="scientific">Phellinidium pouzarii</name>
    <dbReference type="NCBI Taxonomy" id="167371"/>
    <lineage>
        <taxon>Eukaryota</taxon>
        <taxon>Fungi</taxon>
        <taxon>Dikarya</taxon>
        <taxon>Basidiomycota</taxon>
        <taxon>Agaricomycotina</taxon>
        <taxon>Agaricomycetes</taxon>
        <taxon>Hymenochaetales</taxon>
        <taxon>Hymenochaetaceae</taxon>
        <taxon>Phellinidium</taxon>
    </lineage>
</organism>
<feature type="transmembrane region" description="Helical" evidence="1">
    <location>
        <begin position="75"/>
        <end position="100"/>
    </location>
</feature>
<dbReference type="GO" id="GO:0016020">
    <property type="term" value="C:membrane"/>
    <property type="evidence" value="ECO:0007669"/>
    <property type="project" value="GOC"/>
</dbReference>
<evidence type="ECO:0000313" key="3">
    <source>
        <dbReference type="Proteomes" id="UP000308199"/>
    </source>
</evidence>
<dbReference type="AlphaFoldDB" id="A0A4S4LHP3"/>
<proteinExistence type="predicted"/>
<dbReference type="PANTHER" id="PTHR28026:SF9">
    <property type="entry name" value="2-HYDROXY-PALMITIC ACID DIOXYGENASE MPO1"/>
    <property type="match status" value="1"/>
</dbReference>
<comment type="caution">
    <text evidence="2">The sequence shown here is derived from an EMBL/GenBank/DDBJ whole genome shotgun (WGS) entry which is preliminary data.</text>
</comment>
<dbReference type="PANTHER" id="PTHR28026">
    <property type="entry name" value="DUF962 DOMAIN PROTEIN (AFU_ORTHOLOGUE AFUA_8G05310)"/>
    <property type="match status" value="1"/>
</dbReference>
<dbReference type="InterPro" id="IPR009305">
    <property type="entry name" value="Mpo1-like"/>
</dbReference>
<dbReference type="Proteomes" id="UP000308199">
    <property type="component" value="Unassembled WGS sequence"/>
</dbReference>
<feature type="transmembrane region" description="Helical" evidence="1">
    <location>
        <begin position="107"/>
        <end position="126"/>
    </location>
</feature>
<keyword evidence="1" id="KW-0812">Transmembrane</keyword>
<dbReference type="GO" id="GO:0046521">
    <property type="term" value="P:sphingoid catabolic process"/>
    <property type="evidence" value="ECO:0007669"/>
    <property type="project" value="TreeGrafter"/>
</dbReference>
<dbReference type="Pfam" id="PF06127">
    <property type="entry name" value="Mpo1-like"/>
    <property type="match status" value="1"/>
</dbReference>
<feature type="transmembrane region" description="Helical" evidence="1">
    <location>
        <begin position="146"/>
        <end position="166"/>
    </location>
</feature>
<protein>
    <submittedName>
        <fullName evidence="2">Uncharacterized protein</fullName>
    </submittedName>
</protein>
<feature type="transmembrane region" description="Helical" evidence="1">
    <location>
        <begin position="34"/>
        <end position="55"/>
    </location>
</feature>
<dbReference type="OrthoDB" id="2124888at2759"/>
<gene>
    <name evidence="2" type="ORF">EW145_g768</name>
</gene>
<evidence type="ECO:0000256" key="1">
    <source>
        <dbReference type="SAM" id="Phobius"/>
    </source>
</evidence>
<accession>A0A4S4LHP3</accession>
<reference evidence="2 3" key="1">
    <citation type="submission" date="2019-02" db="EMBL/GenBank/DDBJ databases">
        <title>Genome sequencing of the rare red list fungi Phellinidium pouzarii.</title>
        <authorList>
            <person name="Buettner E."/>
            <person name="Kellner H."/>
        </authorList>
    </citation>
    <scope>NUCLEOTIDE SEQUENCE [LARGE SCALE GENOMIC DNA]</scope>
    <source>
        <strain evidence="2 3">DSM 108285</strain>
    </source>
</reference>
<evidence type="ECO:0000313" key="2">
    <source>
        <dbReference type="EMBL" id="THH11287.1"/>
    </source>
</evidence>
<name>A0A4S4LHP3_9AGAM</name>
<dbReference type="GO" id="GO:0005783">
    <property type="term" value="C:endoplasmic reticulum"/>
    <property type="evidence" value="ECO:0007669"/>
    <property type="project" value="TreeGrafter"/>
</dbReference>
<dbReference type="EMBL" id="SGPK01000017">
    <property type="protein sequence ID" value="THH11287.1"/>
    <property type="molecule type" value="Genomic_DNA"/>
</dbReference>
<keyword evidence="1" id="KW-1133">Transmembrane helix</keyword>